<feature type="transmembrane region" description="Helical" evidence="1">
    <location>
        <begin position="194"/>
        <end position="213"/>
    </location>
</feature>
<sequence length="261" mass="29754">MDKKFMVSIIIGIVFCLINTIKYDYGYINNPYANDMYFYNDFIKNSLVSAYDNFIMFRLTDIANIFFIIMPILVAIPYSSAYNEDIKSGFSRNIFSRNHKKRYLISKFIVNFVISGLTFAIPLIFNLLVNITTQASINPERLSSNVLVIGNLFPHMYLNNLLMYTILWIFIYFISAGVISSIALGVSSIISNKFIIVIAPFIVVQVIGILFPFMGLNKFNISRFLYLCPNIDLIAMSITLLSILTVSFIAFYFGGSANENF</sequence>
<reference evidence="2 3" key="1">
    <citation type="submission" date="2016-11" db="EMBL/GenBank/DDBJ databases">
        <authorList>
            <person name="Jaros S."/>
            <person name="Januszkiewicz K."/>
            <person name="Wedrychowicz H."/>
        </authorList>
    </citation>
    <scope>NUCLEOTIDE SEQUENCE [LARGE SCALE GENOMIC DNA]</scope>
    <source>
        <strain evidence="2 3">DSM 3089</strain>
    </source>
</reference>
<evidence type="ECO:0008006" key="4">
    <source>
        <dbReference type="Google" id="ProtNLM"/>
    </source>
</evidence>
<name>A0A1M5X8P9_9CLOT</name>
<organism evidence="2 3">
    <name type="scientific">Clostridium collagenovorans DSM 3089</name>
    <dbReference type="NCBI Taxonomy" id="1121306"/>
    <lineage>
        <taxon>Bacteria</taxon>
        <taxon>Bacillati</taxon>
        <taxon>Bacillota</taxon>
        <taxon>Clostridia</taxon>
        <taxon>Eubacteriales</taxon>
        <taxon>Clostridiaceae</taxon>
        <taxon>Clostridium</taxon>
    </lineage>
</organism>
<dbReference type="EMBL" id="FQXP01000007">
    <property type="protein sequence ID" value="SHH95583.1"/>
    <property type="molecule type" value="Genomic_DNA"/>
</dbReference>
<keyword evidence="1" id="KW-0472">Membrane</keyword>
<keyword evidence="1" id="KW-0812">Transmembrane</keyword>
<protein>
    <recommendedName>
        <fullName evidence="4">ABC-2 family transporter protein</fullName>
    </recommendedName>
</protein>
<dbReference type="RefSeq" id="WP_072831933.1">
    <property type="nucleotide sequence ID" value="NZ_FQXP01000007.1"/>
</dbReference>
<gene>
    <name evidence="2" type="ORF">SAMN02745196_02061</name>
</gene>
<evidence type="ECO:0000313" key="3">
    <source>
        <dbReference type="Proteomes" id="UP000184526"/>
    </source>
</evidence>
<evidence type="ECO:0000256" key="1">
    <source>
        <dbReference type="SAM" id="Phobius"/>
    </source>
</evidence>
<accession>A0A1M5X8P9</accession>
<feature type="transmembrane region" description="Helical" evidence="1">
    <location>
        <begin position="161"/>
        <end position="187"/>
    </location>
</feature>
<dbReference type="STRING" id="1121306.SAMN02745196_02061"/>
<dbReference type="AlphaFoldDB" id="A0A1M5X8P9"/>
<feature type="transmembrane region" description="Helical" evidence="1">
    <location>
        <begin position="233"/>
        <end position="253"/>
    </location>
</feature>
<feature type="transmembrane region" description="Helical" evidence="1">
    <location>
        <begin position="62"/>
        <end position="82"/>
    </location>
</feature>
<proteinExistence type="predicted"/>
<evidence type="ECO:0000313" key="2">
    <source>
        <dbReference type="EMBL" id="SHH95583.1"/>
    </source>
</evidence>
<dbReference type="Proteomes" id="UP000184526">
    <property type="component" value="Unassembled WGS sequence"/>
</dbReference>
<dbReference type="OrthoDB" id="1898810at2"/>
<keyword evidence="1" id="KW-1133">Transmembrane helix</keyword>
<keyword evidence="3" id="KW-1185">Reference proteome</keyword>
<feature type="transmembrane region" description="Helical" evidence="1">
    <location>
        <begin position="103"/>
        <end position="125"/>
    </location>
</feature>
<feature type="transmembrane region" description="Helical" evidence="1">
    <location>
        <begin position="7"/>
        <end position="28"/>
    </location>
</feature>